<dbReference type="RefSeq" id="WP_378616898.1">
    <property type="nucleotide sequence ID" value="NZ_JBHSAX010000033.1"/>
</dbReference>
<dbReference type="SUPFAM" id="SSF54427">
    <property type="entry name" value="NTF2-like"/>
    <property type="match status" value="1"/>
</dbReference>
<reference evidence="3" key="1">
    <citation type="journal article" date="2019" name="Int. J. Syst. Evol. Microbiol.">
        <title>The Global Catalogue of Microorganisms (GCM) 10K type strain sequencing project: providing services to taxonomists for standard genome sequencing and annotation.</title>
        <authorList>
            <consortium name="The Broad Institute Genomics Platform"/>
            <consortium name="The Broad Institute Genome Sequencing Center for Infectious Disease"/>
            <person name="Wu L."/>
            <person name="Ma J."/>
        </authorList>
    </citation>
    <scope>NUCLEOTIDE SEQUENCE [LARGE SCALE GENOMIC DNA]</scope>
    <source>
        <strain evidence="3">CGMCC 4.7330</strain>
    </source>
</reference>
<evidence type="ECO:0000313" key="2">
    <source>
        <dbReference type="EMBL" id="MFC3966305.1"/>
    </source>
</evidence>
<dbReference type="InterPro" id="IPR037401">
    <property type="entry name" value="SnoaL-like"/>
</dbReference>
<dbReference type="Pfam" id="PF12680">
    <property type="entry name" value="SnoaL_2"/>
    <property type="match status" value="1"/>
</dbReference>
<protein>
    <submittedName>
        <fullName evidence="2">Nuclear transport factor 2 family protein</fullName>
    </submittedName>
</protein>
<gene>
    <name evidence="2" type="ORF">ACFO0B_30325</name>
</gene>
<dbReference type="Gene3D" id="3.10.450.50">
    <property type="match status" value="1"/>
</dbReference>
<dbReference type="Proteomes" id="UP001595696">
    <property type="component" value="Unassembled WGS sequence"/>
</dbReference>
<name>A0ABV8E296_9NOCA</name>
<proteinExistence type="predicted"/>
<organism evidence="2 3">
    <name type="scientific">Nocardia jiangsuensis</name>
    <dbReference type="NCBI Taxonomy" id="1691563"/>
    <lineage>
        <taxon>Bacteria</taxon>
        <taxon>Bacillati</taxon>
        <taxon>Actinomycetota</taxon>
        <taxon>Actinomycetes</taxon>
        <taxon>Mycobacteriales</taxon>
        <taxon>Nocardiaceae</taxon>
        <taxon>Nocardia</taxon>
    </lineage>
</organism>
<sequence>MAQQIRDVVLRYVELVGSGSTADIVALYADDAVIEDPVGTEPKKGHAEIAAFYDVITGLERSTELTEGTVRAVEGHAAFQFTLTTKFGDQSFVVSPIDVMEFDADGRITHMRAYWGQDDMKVEG</sequence>
<dbReference type="EMBL" id="JBHSAX010000033">
    <property type="protein sequence ID" value="MFC3966305.1"/>
    <property type="molecule type" value="Genomic_DNA"/>
</dbReference>
<keyword evidence="3" id="KW-1185">Reference proteome</keyword>
<dbReference type="InterPro" id="IPR032710">
    <property type="entry name" value="NTF2-like_dom_sf"/>
</dbReference>
<evidence type="ECO:0000313" key="3">
    <source>
        <dbReference type="Proteomes" id="UP001595696"/>
    </source>
</evidence>
<accession>A0ABV8E296</accession>
<feature type="domain" description="SnoaL-like" evidence="1">
    <location>
        <begin position="9"/>
        <end position="111"/>
    </location>
</feature>
<evidence type="ECO:0000259" key="1">
    <source>
        <dbReference type="Pfam" id="PF12680"/>
    </source>
</evidence>
<comment type="caution">
    <text evidence="2">The sequence shown here is derived from an EMBL/GenBank/DDBJ whole genome shotgun (WGS) entry which is preliminary data.</text>
</comment>